<comment type="subunit">
    <text evidence="5">Homodimer.</text>
</comment>
<dbReference type="Gene3D" id="3.40.50.720">
    <property type="entry name" value="NAD(P)-binding Rossmann-like Domain"/>
    <property type="match status" value="1"/>
</dbReference>
<feature type="domain" description="SDH C-terminal" evidence="8">
    <location>
        <begin position="264"/>
        <end position="287"/>
    </location>
</feature>
<evidence type="ECO:0000256" key="4">
    <source>
        <dbReference type="ARBA" id="ARBA00049442"/>
    </source>
</evidence>
<keyword evidence="10" id="KW-1185">Reference proteome</keyword>
<feature type="binding site" evidence="5">
    <location>
        <begin position="146"/>
        <end position="150"/>
    </location>
    <ligand>
        <name>NADP(+)</name>
        <dbReference type="ChEBI" id="CHEBI:58349"/>
    </ligand>
</feature>
<feature type="binding site" evidence="5">
    <location>
        <position position="262"/>
    </location>
    <ligand>
        <name>NADP(+)</name>
        <dbReference type="ChEBI" id="CHEBI:58349"/>
    </ligand>
</feature>
<keyword evidence="3 5" id="KW-0057">Aromatic amino acid biosynthesis</keyword>
<feature type="active site" description="Proton acceptor" evidence="5">
    <location>
        <position position="86"/>
    </location>
</feature>
<feature type="binding site" evidence="5">
    <location>
        <position position="122"/>
    </location>
    <ligand>
        <name>shikimate</name>
        <dbReference type="ChEBI" id="CHEBI:36208"/>
    </ligand>
</feature>
<feature type="binding site" evidence="5">
    <location>
        <position position="107"/>
    </location>
    <ligand>
        <name>shikimate</name>
        <dbReference type="ChEBI" id="CHEBI:36208"/>
    </ligand>
</feature>
<dbReference type="Pfam" id="PF01488">
    <property type="entry name" value="Shikimate_DH"/>
    <property type="match status" value="1"/>
</dbReference>
<dbReference type="RefSeq" id="WP_239164445.1">
    <property type="nucleotide sequence ID" value="NZ_BAAATY010000003.1"/>
</dbReference>
<dbReference type="InterPro" id="IPR046346">
    <property type="entry name" value="Aminoacid_DH-like_N_sf"/>
</dbReference>
<dbReference type="HAMAP" id="MF_00222">
    <property type="entry name" value="Shikimate_DH_AroE"/>
    <property type="match status" value="1"/>
</dbReference>
<keyword evidence="5" id="KW-0521">NADP</keyword>
<dbReference type="Pfam" id="PF18317">
    <property type="entry name" value="SDH_C"/>
    <property type="match status" value="1"/>
</dbReference>
<evidence type="ECO:0000259" key="6">
    <source>
        <dbReference type="Pfam" id="PF01488"/>
    </source>
</evidence>
<dbReference type="NCBIfam" id="NF009201">
    <property type="entry name" value="PRK12549.1"/>
    <property type="match status" value="1"/>
</dbReference>
<comment type="caution">
    <text evidence="9">The sequence shown here is derived from an EMBL/GenBank/DDBJ whole genome shotgun (WGS) entry which is preliminary data.</text>
</comment>
<organism evidence="9 10">
    <name type="scientific">Actinoplanes palleronii</name>
    <dbReference type="NCBI Taxonomy" id="113570"/>
    <lineage>
        <taxon>Bacteria</taxon>
        <taxon>Bacillati</taxon>
        <taxon>Actinomycetota</taxon>
        <taxon>Actinomycetes</taxon>
        <taxon>Micromonosporales</taxon>
        <taxon>Micromonosporaceae</taxon>
        <taxon>Actinoplanes</taxon>
    </lineage>
</organism>
<evidence type="ECO:0000256" key="5">
    <source>
        <dbReference type="HAMAP-Rule" id="MF_00222"/>
    </source>
</evidence>
<dbReference type="Gene3D" id="3.40.50.10860">
    <property type="entry name" value="Leucine Dehydrogenase, chain A, domain 1"/>
    <property type="match status" value="1"/>
</dbReference>
<sequence>MARDDRYLVGLIGSGIGSSMSPALHEREADRQGLRYFYQLIDLDSAGRGPASPGVDAAAPAGDVGALLAAARRLGFRGLNITHPAKQDVVQHLDVLAPEAAELGAVNTVLFEPGRTIGHNTDRYGFATGLARALPGVSTERVVLLGAGGAGAAVASALAAAGTRWLIVADVDPDRAGRLARTMAVHPGTTVEPVPLHAVPDRLATADGLVNATPIGMEGHPGTPIDPGHLHPGLWVADVIYRPLLTPLIRAAKERGCRIADGGGMVVHQAAASFQLFTGRRPDEERMFTDFRQLADLSQM</sequence>
<gene>
    <name evidence="9" type="primary">aroE_2</name>
    <name evidence="5" type="synonym">aroE</name>
    <name evidence="9" type="ORF">Apa02nite_041950</name>
</gene>
<dbReference type="NCBIfam" id="NF001319">
    <property type="entry name" value="PRK00258.3-3"/>
    <property type="match status" value="1"/>
</dbReference>
<dbReference type="CDD" id="cd01065">
    <property type="entry name" value="NAD_bind_Shikimate_DH"/>
    <property type="match status" value="1"/>
</dbReference>
<reference evidence="9 10" key="1">
    <citation type="submission" date="2021-01" db="EMBL/GenBank/DDBJ databases">
        <title>Whole genome shotgun sequence of Actinoplanes palleronii NBRC 14916.</title>
        <authorList>
            <person name="Komaki H."/>
            <person name="Tamura T."/>
        </authorList>
    </citation>
    <scope>NUCLEOTIDE SEQUENCE [LARGE SCALE GENOMIC DNA]</scope>
    <source>
        <strain evidence="9 10">NBRC 14916</strain>
    </source>
</reference>
<keyword evidence="5" id="KW-0560">Oxidoreductase</keyword>
<dbReference type="InterPro" id="IPR036291">
    <property type="entry name" value="NAD(P)-bd_dom_sf"/>
</dbReference>
<dbReference type="SUPFAM" id="SSF51735">
    <property type="entry name" value="NAD(P)-binding Rossmann-fold domains"/>
    <property type="match status" value="1"/>
</dbReference>
<dbReference type="EMBL" id="BOMS01000057">
    <property type="protein sequence ID" value="GIE68087.1"/>
    <property type="molecule type" value="Genomic_DNA"/>
</dbReference>
<feature type="binding site" evidence="5">
    <location>
        <position position="82"/>
    </location>
    <ligand>
        <name>shikimate</name>
        <dbReference type="ChEBI" id="CHEBI:36208"/>
    </ligand>
</feature>
<comment type="function">
    <text evidence="5">Involved in the biosynthesis of the chorismate, which leads to the biosynthesis of aromatic amino acids. Catalyzes the reversible NADPH linked reduction of 3-dehydroshikimate (DHSA) to yield shikimate (SA).</text>
</comment>
<feature type="binding site" evidence="5">
    <location>
        <position position="269"/>
    </location>
    <ligand>
        <name>shikimate</name>
        <dbReference type="ChEBI" id="CHEBI:36208"/>
    </ligand>
</feature>
<feature type="domain" description="Quinate/shikimate 5-dehydrogenase/glutamyl-tRNA reductase" evidence="6">
    <location>
        <begin position="134"/>
        <end position="213"/>
    </location>
</feature>
<protein>
    <recommendedName>
        <fullName evidence="2 5">Shikimate dehydrogenase (NADP(+))</fullName>
        <shortName evidence="5">SDH</shortName>
        <ecNumber evidence="2 5">1.1.1.25</ecNumber>
    </recommendedName>
</protein>
<dbReference type="InterPro" id="IPR041121">
    <property type="entry name" value="SDH_C"/>
</dbReference>
<comment type="caution">
    <text evidence="5">Lacks conserved residue(s) required for the propagation of feature annotation.</text>
</comment>
<dbReference type="PANTHER" id="PTHR21089:SF1">
    <property type="entry name" value="BIFUNCTIONAL 3-DEHYDROQUINATE DEHYDRATASE_SHIKIMATE DEHYDROGENASE, CHLOROPLASTIC"/>
    <property type="match status" value="1"/>
</dbReference>
<feature type="binding site" evidence="5">
    <location>
        <begin position="19"/>
        <end position="21"/>
    </location>
    <ligand>
        <name>shikimate</name>
        <dbReference type="ChEBI" id="CHEBI:36208"/>
    </ligand>
</feature>
<evidence type="ECO:0000259" key="8">
    <source>
        <dbReference type="Pfam" id="PF18317"/>
    </source>
</evidence>
<evidence type="ECO:0000313" key="9">
    <source>
        <dbReference type="EMBL" id="GIE68087.1"/>
    </source>
</evidence>
<dbReference type="InterPro" id="IPR006151">
    <property type="entry name" value="Shikm_DH/Glu-tRNA_Rdtase"/>
</dbReference>
<dbReference type="EC" id="1.1.1.25" evidence="2 5"/>
<feature type="binding site" evidence="5">
    <location>
        <position position="239"/>
    </location>
    <ligand>
        <name>NADP(+)</name>
        <dbReference type="ChEBI" id="CHEBI:58349"/>
    </ligand>
</feature>
<evidence type="ECO:0000256" key="3">
    <source>
        <dbReference type="ARBA" id="ARBA00023141"/>
    </source>
</evidence>
<comment type="similarity">
    <text evidence="5">Belongs to the shikimate dehydrogenase family.</text>
</comment>
<evidence type="ECO:0000259" key="7">
    <source>
        <dbReference type="Pfam" id="PF08501"/>
    </source>
</evidence>
<comment type="catalytic activity">
    <reaction evidence="4 5">
        <text>shikimate + NADP(+) = 3-dehydroshikimate + NADPH + H(+)</text>
        <dbReference type="Rhea" id="RHEA:17737"/>
        <dbReference type="ChEBI" id="CHEBI:15378"/>
        <dbReference type="ChEBI" id="CHEBI:16630"/>
        <dbReference type="ChEBI" id="CHEBI:36208"/>
        <dbReference type="ChEBI" id="CHEBI:57783"/>
        <dbReference type="ChEBI" id="CHEBI:58349"/>
        <dbReference type="EC" id="1.1.1.25"/>
    </reaction>
</comment>
<dbReference type="SUPFAM" id="SSF53223">
    <property type="entry name" value="Aminoacid dehydrogenase-like, N-terminal domain"/>
    <property type="match status" value="1"/>
</dbReference>
<dbReference type="InterPro" id="IPR013708">
    <property type="entry name" value="Shikimate_DH-bd_N"/>
</dbReference>
<dbReference type="InterPro" id="IPR022893">
    <property type="entry name" value="Shikimate_DH_fam"/>
</dbReference>
<evidence type="ECO:0000256" key="1">
    <source>
        <dbReference type="ARBA" id="ARBA00004871"/>
    </source>
</evidence>
<name>A0ABQ4BBQ1_9ACTN</name>
<comment type="pathway">
    <text evidence="1 5">Metabolic intermediate biosynthesis; chorismate biosynthesis; chorismate from D-erythrose 4-phosphate and phosphoenolpyruvate: step 4/7.</text>
</comment>
<dbReference type="Pfam" id="PF08501">
    <property type="entry name" value="Shikimate_dh_N"/>
    <property type="match status" value="1"/>
</dbReference>
<feature type="binding site" evidence="5">
    <location>
        <position position="241"/>
    </location>
    <ligand>
        <name>shikimate</name>
        <dbReference type="ChEBI" id="CHEBI:36208"/>
    </ligand>
</feature>
<keyword evidence="5" id="KW-0028">Amino-acid biosynthesis</keyword>
<evidence type="ECO:0000313" key="10">
    <source>
        <dbReference type="Proteomes" id="UP000624709"/>
    </source>
</evidence>
<evidence type="ECO:0000256" key="2">
    <source>
        <dbReference type="ARBA" id="ARBA00012962"/>
    </source>
</evidence>
<feature type="domain" description="Shikimate dehydrogenase substrate binding N-terminal" evidence="7">
    <location>
        <begin position="11"/>
        <end position="109"/>
    </location>
</feature>
<proteinExistence type="inferred from homology"/>
<dbReference type="Proteomes" id="UP000624709">
    <property type="component" value="Unassembled WGS sequence"/>
</dbReference>
<accession>A0ABQ4BBQ1</accession>
<dbReference type="PANTHER" id="PTHR21089">
    <property type="entry name" value="SHIKIMATE DEHYDROGENASE"/>
    <property type="match status" value="1"/>
</dbReference>